<dbReference type="InterPro" id="IPR050613">
    <property type="entry name" value="Sec_Metabolite_Reg"/>
</dbReference>
<dbReference type="Proteomes" id="UP001305779">
    <property type="component" value="Unassembled WGS sequence"/>
</dbReference>
<feature type="region of interest" description="Disordered" evidence="4">
    <location>
        <begin position="29"/>
        <end position="85"/>
    </location>
</feature>
<accession>A0ABR0EJW7</accession>
<evidence type="ECO:0000313" key="7">
    <source>
        <dbReference type="Proteomes" id="UP001305779"/>
    </source>
</evidence>
<evidence type="ECO:0000313" key="6">
    <source>
        <dbReference type="EMBL" id="KAK4501762.1"/>
    </source>
</evidence>
<keyword evidence="2" id="KW-0479">Metal-binding</keyword>
<organism evidence="6 7">
    <name type="scientific">Zasmidium cellare</name>
    <name type="common">Wine cellar mold</name>
    <name type="synonym">Racodium cellare</name>
    <dbReference type="NCBI Taxonomy" id="395010"/>
    <lineage>
        <taxon>Eukaryota</taxon>
        <taxon>Fungi</taxon>
        <taxon>Dikarya</taxon>
        <taxon>Ascomycota</taxon>
        <taxon>Pezizomycotina</taxon>
        <taxon>Dothideomycetes</taxon>
        <taxon>Dothideomycetidae</taxon>
        <taxon>Mycosphaerellales</taxon>
        <taxon>Mycosphaerellaceae</taxon>
        <taxon>Zasmidium</taxon>
    </lineage>
</organism>
<proteinExistence type="predicted"/>
<evidence type="ECO:0000256" key="3">
    <source>
        <dbReference type="ARBA" id="ARBA00023242"/>
    </source>
</evidence>
<evidence type="ECO:0000256" key="2">
    <source>
        <dbReference type="ARBA" id="ARBA00022723"/>
    </source>
</evidence>
<feature type="compositionally biased region" description="Polar residues" evidence="4">
    <location>
        <begin position="34"/>
        <end position="52"/>
    </location>
</feature>
<dbReference type="SMART" id="SM00906">
    <property type="entry name" value="Fungal_trans"/>
    <property type="match status" value="1"/>
</dbReference>
<evidence type="ECO:0000256" key="4">
    <source>
        <dbReference type="SAM" id="MobiDB-lite"/>
    </source>
</evidence>
<name>A0ABR0EJW7_ZASCE</name>
<evidence type="ECO:0000256" key="1">
    <source>
        <dbReference type="ARBA" id="ARBA00004123"/>
    </source>
</evidence>
<dbReference type="PANTHER" id="PTHR31001:SF50">
    <property type="entry name" value="ZN(II)2CYS6 TRANSCRIPTION FACTOR (EUROFUNG)"/>
    <property type="match status" value="1"/>
</dbReference>
<reference evidence="6 7" key="1">
    <citation type="journal article" date="2023" name="G3 (Bethesda)">
        <title>A chromosome-level genome assembly of Zasmidium syzygii isolated from banana leaves.</title>
        <authorList>
            <person name="van Westerhoven A.C."/>
            <person name="Mehrabi R."/>
            <person name="Talebi R."/>
            <person name="Steentjes M.B.F."/>
            <person name="Corcolon B."/>
            <person name="Chong P.A."/>
            <person name="Kema G.H.J."/>
            <person name="Seidl M.F."/>
        </authorList>
    </citation>
    <scope>NUCLEOTIDE SEQUENCE [LARGE SCALE GENOMIC DNA]</scope>
    <source>
        <strain evidence="6 7">P124</strain>
    </source>
</reference>
<keyword evidence="7" id="KW-1185">Reference proteome</keyword>
<keyword evidence="3" id="KW-0539">Nucleus</keyword>
<comment type="caution">
    <text evidence="6">The sequence shown here is derived from an EMBL/GenBank/DDBJ whole genome shotgun (WGS) entry which is preliminary data.</text>
</comment>
<dbReference type="PANTHER" id="PTHR31001">
    <property type="entry name" value="UNCHARACTERIZED TRANSCRIPTIONAL REGULATORY PROTEIN"/>
    <property type="match status" value="1"/>
</dbReference>
<sequence length="568" mass="63845">MDQKKTPTTSEETSRLNLLEAQVHELAARLAQVESRTPSASTMSTLSRQDTLSSSRPRSSNSNADSLSEYSTTSSEGQHSPTPSVSLPFALKFSVLDSKHRDPAPERTKAAWKHYVEVIDPLLKIVYLPSIEYLFLPQANEIDAPQDARALKWAICFASSITQDISKGHSSTPPALGSLSKIYQHSFETCLAKARFLATPTIPSLQALTIYLLIGSKVLDKTYTWSLTAILVRLAHKLHLHHDPDTLDIPFQDSEYRRRLWWHICTLDAQTAETNDTDPLIYERQMSTSFPASIQDSTFHLQQQKDHRHAPDIFAPLLRFETTYYIRTILYSPTFVQENGFPSLSLEGKLSIITSLQKTLEEKYFRHCTCLSRSPTCTLAMLLSKITVASLTLKLLNQNTKFPEQTLNAITSLLEARRALHSDPSLQPWSWLWITETQSEFDAAEICLSTLATARTRPAVTARAWSAVEGFFDAWNEEDTRALEPLRQKALNARGKAISPLGRHEGRTRTSVMGLPSRTPALKVKAERRRTSCPVVLLEEAPSMTEERMFGPPLRAFSEGMQVAEFLV</sequence>
<comment type="subcellular location">
    <subcellularLocation>
        <location evidence="1">Nucleus</location>
    </subcellularLocation>
</comment>
<feature type="compositionally biased region" description="Polar residues" evidence="4">
    <location>
        <begin position="64"/>
        <end position="85"/>
    </location>
</feature>
<evidence type="ECO:0000259" key="5">
    <source>
        <dbReference type="SMART" id="SM00906"/>
    </source>
</evidence>
<dbReference type="CDD" id="cd12148">
    <property type="entry name" value="fungal_TF_MHR"/>
    <property type="match status" value="1"/>
</dbReference>
<gene>
    <name evidence="6" type="ORF">PRZ48_007571</name>
</gene>
<feature type="domain" description="Xylanolytic transcriptional activator regulatory" evidence="5">
    <location>
        <begin position="224"/>
        <end position="297"/>
    </location>
</feature>
<dbReference type="EMBL" id="JAXOVC010000005">
    <property type="protein sequence ID" value="KAK4501762.1"/>
    <property type="molecule type" value="Genomic_DNA"/>
</dbReference>
<dbReference type="InterPro" id="IPR007219">
    <property type="entry name" value="XnlR_reg_dom"/>
</dbReference>
<feature type="compositionally biased region" description="Low complexity" evidence="4">
    <location>
        <begin position="53"/>
        <end position="63"/>
    </location>
</feature>
<protein>
    <recommendedName>
        <fullName evidence="5">Xylanolytic transcriptional activator regulatory domain-containing protein</fullName>
    </recommendedName>
</protein>
<dbReference type="Pfam" id="PF04082">
    <property type="entry name" value="Fungal_trans"/>
    <property type="match status" value="1"/>
</dbReference>